<gene>
    <name evidence="1" type="ORF">Tco_1091275</name>
</gene>
<dbReference type="EMBL" id="BQNB010020419">
    <property type="protein sequence ID" value="GJT95757.1"/>
    <property type="molecule type" value="Genomic_DNA"/>
</dbReference>
<reference evidence="1" key="2">
    <citation type="submission" date="2022-01" db="EMBL/GenBank/DDBJ databases">
        <authorList>
            <person name="Yamashiro T."/>
            <person name="Shiraishi A."/>
            <person name="Satake H."/>
            <person name="Nakayama K."/>
        </authorList>
    </citation>
    <scope>NUCLEOTIDE SEQUENCE</scope>
</reference>
<sequence>MLTKPQVFYDDTHKQALGYQNPFYLKKAQWIKPTLYDGSAISKKNDVISVVDEEETLILEEESRSQMLAKQNDPISKENKVNISSINYSKLNKLAKDFGKHFVPQKEFVCMNKHLFYKFQTLTLNNLDVPPNTLLKEVLKTSQISTDTPYLLDGYIVLVFRIQSSKSSSISAPESAFCYVSPITP</sequence>
<name>A0ABQ5I8G7_9ASTR</name>
<evidence type="ECO:0000313" key="1">
    <source>
        <dbReference type="EMBL" id="GJT95757.1"/>
    </source>
</evidence>
<dbReference type="Proteomes" id="UP001151760">
    <property type="component" value="Unassembled WGS sequence"/>
</dbReference>
<keyword evidence="2" id="KW-1185">Reference proteome</keyword>
<protein>
    <submittedName>
        <fullName evidence="1">Uncharacterized protein</fullName>
    </submittedName>
</protein>
<comment type="caution">
    <text evidence="1">The sequence shown here is derived from an EMBL/GenBank/DDBJ whole genome shotgun (WGS) entry which is preliminary data.</text>
</comment>
<accession>A0ABQ5I8G7</accession>
<reference evidence="1" key="1">
    <citation type="journal article" date="2022" name="Int. J. Mol. Sci.">
        <title>Draft Genome of Tanacetum Coccineum: Genomic Comparison of Closely Related Tanacetum-Family Plants.</title>
        <authorList>
            <person name="Yamashiro T."/>
            <person name="Shiraishi A."/>
            <person name="Nakayama K."/>
            <person name="Satake H."/>
        </authorList>
    </citation>
    <scope>NUCLEOTIDE SEQUENCE</scope>
</reference>
<proteinExistence type="predicted"/>
<organism evidence="1 2">
    <name type="scientific">Tanacetum coccineum</name>
    <dbReference type="NCBI Taxonomy" id="301880"/>
    <lineage>
        <taxon>Eukaryota</taxon>
        <taxon>Viridiplantae</taxon>
        <taxon>Streptophyta</taxon>
        <taxon>Embryophyta</taxon>
        <taxon>Tracheophyta</taxon>
        <taxon>Spermatophyta</taxon>
        <taxon>Magnoliopsida</taxon>
        <taxon>eudicotyledons</taxon>
        <taxon>Gunneridae</taxon>
        <taxon>Pentapetalae</taxon>
        <taxon>asterids</taxon>
        <taxon>campanulids</taxon>
        <taxon>Asterales</taxon>
        <taxon>Asteraceae</taxon>
        <taxon>Asteroideae</taxon>
        <taxon>Anthemideae</taxon>
        <taxon>Anthemidinae</taxon>
        <taxon>Tanacetum</taxon>
    </lineage>
</organism>
<evidence type="ECO:0000313" key="2">
    <source>
        <dbReference type="Proteomes" id="UP001151760"/>
    </source>
</evidence>